<feature type="binding site" evidence="9">
    <location>
        <position position="42"/>
    </location>
    <ligand>
        <name>Mg(2+)</name>
        <dbReference type="ChEBI" id="CHEBI:18420"/>
    </ligand>
</feature>
<comment type="pathway">
    <text evidence="9">Cofactor biosynthesis; biotin biosynthesis; biotin from 7,8-diaminononanoate: step 1/2.</text>
</comment>
<comment type="subcellular location">
    <subcellularLocation>
        <location evidence="9">Cytoplasm</location>
    </subcellularLocation>
</comment>
<sequence>MEIFITGIGTEVGKTVCSAILTAYYKADYWKPVQSGDLHYTDSMKIREWAGEDVILHPETYRLQRAASPHQSAAEEGLSIRLSDFRLPETSHPLVIEGAGGLMVPLSDDALMIDLIAELNIPVALVIRNYLGCINHTLLSMAALAQCQIPIKHLILNGSFPPDTERIILHHTAKETSIIRIPDMENPDRESINNTAKKIIIENYEY</sequence>
<feature type="binding site" evidence="9">
    <location>
        <position position="35"/>
    </location>
    <ligand>
        <name>substrate</name>
    </ligand>
</feature>
<comment type="catalytic activity">
    <reaction evidence="8">
        <text>(7R,8S)-8-amino-7-(carboxyamino)nonanoate + ATP = (4R,5S)-dethiobiotin + ADP + phosphate + H(+)</text>
        <dbReference type="Rhea" id="RHEA:63684"/>
        <dbReference type="ChEBI" id="CHEBI:15378"/>
        <dbReference type="ChEBI" id="CHEBI:30616"/>
        <dbReference type="ChEBI" id="CHEBI:43474"/>
        <dbReference type="ChEBI" id="CHEBI:149470"/>
        <dbReference type="ChEBI" id="CHEBI:149473"/>
        <dbReference type="ChEBI" id="CHEBI:456216"/>
    </reaction>
</comment>
<evidence type="ECO:0000256" key="9">
    <source>
        <dbReference type="HAMAP-Rule" id="MF_00336"/>
    </source>
</evidence>
<dbReference type="EC" id="6.3.3.3" evidence="9"/>
<dbReference type="PANTHER" id="PTHR43210">
    <property type="entry name" value="DETHIOBIOTIN SYNTHETASE"/>
    <property type="match status" value="1"/>
</dbReference>
<keyword evidence="5 9" id="KW-0093">Biotin biosynthesis</keyword>
<keyword evidence="6 9" id="KW-0067">ATP-binding</keyword>
<dbReference type="PIRSF" id="PIRSF006755">
    <property type="entry name" value="DTB_synth"/>
    <property type="match status" value="1"/>
</dbReference>
<protein>
    <recommendedName>
        <fullName evidence="9">ATP-dependent dethiobiotin synthetase BioD</fullName>
        <ecNumber evidence="9">6.3.3.3</ecNumber>
    </recommendedName>
    <alternativeName>
        <fullName evidence="9">DTB synthetase</fullName>
        <shortName evidence="9">DTBS</shortName>
    </alternativeName>
    <alternativeName>
        <fullName evidence="9">Dethiobiotin synthase</fullName>
    </alternativeName>
</protein>
<dbReference type="Pfam" id="PF13500">
    <property type="entry name" value="AAA_26"/>
    <property type="match status" value="1"/>
</dbReference>
<evidence type="ECO:0000256" key="8">
    <source>
        <dbReference type="ARBA" id="ARBA00047386"/>
    </source>
</evidence>
<comment type="caution">
    <text evidence="9">Lacks conserved residue(s) required for the propagation of feature annotation.</text>
</comment>
<dbReference type="InterPro" id="IPR027417">
    <property type="entry name" value="P-loop_NTPase"/>
</dbReference>
<dbReference type="EMBL" id="JAUTAL010000001">
    <property type="protein sequence ID" value="MDQ1096239.1"/>
    <property type="molecule type" value="Genomic_DNA"/>
</dbReference>
<feature type="binding site" evidence="9">
    <location>
        <position position="42"/>
    </location>
    <ligand>
        <name>ATP</name>
        <dbReference type="ChEBI" id="CHEBI:30616"/>
    </ligand>
</feature>
<accession>A0ABU0TGQ7</accession>
<comment type="catalytic activity">
    <reaction evidence="9">
        <text>(7R,8S)-7,8-diammoniononanoate + CO2 + ATP = (4R,5S)-dethiobiotin + ADP + phosphate + 3 H(+)</text>
        <dbReference type="Rhea" id="RHEA:15805"/>
        <dbReference type="ChEBI" id="CHEBI:15378"/>
        <dbReference type="ChEBI" id="CHEBI:16526"/>
        <dbReference type="ChEBI" id="CHEBI:30616"/>
        <dbReference type="ChEBI" id="CHEBI:43474"/>
        <dbReference type="ChEBI" id="CHEBI:149469"/>
        <dbReference type="ChEBI" id="CHEBI:149473"/>
        <dbReference type="ChEBI" id="CHEBI:456216"/>
        <dbReference type="EC" id="6.3.3.3"/>
    </reaction>
</comment>
<proteinExistence type="inferred from homology"/>
<evidence type="ECO:0000256" key="7">
    <source>
        <dbReference type="ARBA" id="ARBA00022842"/>
    </source>
</evidence>
<dbReference type="RefSeq" id="WP_307448296.1">
    <property type="nucleotide sequence ID" value="NZ_JAUTAL010000001.1"/>
</dbReference>
<comment type="subunit">
    <text evidence="9">Homodimer.</text>
</comment>
<comment type="function">
    <text evidence="9">Catalyzes a mechanistically unusual reaction, the ATP-dependent insertion of CO2 between the N7 and N8 nitrogen atoms of 7,8-diaminopelargonic acid (DAPA, also called 7,8-diammoniononanoate) to form a ureido ring.</text>
</comment>
<dbReference type="PANTHER" id="PTHR43210:SF2">
    <property type="entry name" value="ATP-DEPENDENT DETHIOBIOTIN SYNTHETASE BIOD 2"/>
    <property type="match status" value="1"/>
</dbReference>
<organism evidence="10 11">
    <name type="scientific">Chryseobacterium camelliae</name>
    <dbReference type="NCBI Taxonomy" id="1265445"/>
    <lineage>
        <taxon>Bacteria</taxon>
        <taxon>Pseudomonadati</taxon>
        <taxon>Bacteroidota</taxon>
        <taxon>Flavobacteriia</taxon>
        <taxon>Flavobacteriales</taxon>
        <taxon>Weeksellaceae</taxon>
        <taxon>Chryseobacterium group</taxon>
        <taxon>Chryseobacterium</taxon>
    </lineage>
</organism>
<evidence type="ECO:0000256" key="1">
    <source>
        <dbReference type="ARBA" id="ARBA00022490"/>
    </source>
</evidence>
<gene>
    <name evidence="9" type="primary">bioD</name>
    <name evidence="10" type="ORF">QE404_001386</name>
</gene>
<feature type="binding site" evidence="9">
    <location>
        <begin position="11"/>
        <end position="16"/>
    </location>
    <ligand>
        <name>ATP</name>
        <dbReference type="ChEBI" id="CHEBI:30616"/>
    </ligand>
</feature>
<dbReference type="Gene3D" id="3.40.50.300">
    <property type="entry name" value="P-loop containing nucleotide triphosphate hydrolases"/>
    <property type="match status" value="1"/>
</dbReference>
<feature type="binding site" evidence="9">
    <location>
        <position position="97"/>
    </location>
    <ligand>
        <name>Mg(2+)</name>
        <dbReference type="ChEBI" id="CHEBI:18420"/>
    </ligand>
</feature>
<evidence type="ECO:0000256" key="5">
    <source>
        <dbReference type="ARBA" id="ARBA00022756"/>
    </source>
</evidence>
<dbReference type="GO" id="GO:0004141">
    <property type="term" value="F:dethiobiotin synthase activity"/>
    <property type="evidence" value="ECO:0007669"/>
    <property type="project" value="UniProtKB-EC"/>
</dbReference>
<name>A0ABU0TGQ7_9FLAO</name>
<evidence type="ECO:0000256" key="4">
    <source>
        <dbReference type="ARBA" id="ARBA00022741"/>
    </source>
</evidence>
<keyword evidence="1 9" id="KW-0963">Cytoplasm</keyword>
<keyword evidence="2 9" id="KW-0436">Ligase</keyword>
<dbReference type="CDD" id="cd03109">
    <property type="entry name" value="DTBS"/>
    <property type="match status" value="1"/>
</dbReference>
<evidence type="ECO:0000313" key="11">
    <source>
        <dbReference type="Proteomes" id="UP001225072"/>
    </source>
</evidence>
<feature type="binding site" evidence="9">
    <location>
        <position position="15"/>
    </location>
    <ligand>
        <name>Mg(2+)</name>
        <dbReference type="ChEBI" id="CHEBI:18420"/>
    </ligand>
</feature>
<dbReference type="HAMAP" id="MF_00336">
    <property type="entry name" value="BioD"/>
    <property type="match status" value="1"/>
</dbReference>
<dbReference type="InterPro" id="IPR004472">
    <property type="entry name" value="DTB_synth_BioD"/>
</dbReference>
<evidence type="ECO:0000313" key="10">
    <source>
        <dbReference type="EMBL" id="MDQ1096239.1"/>
    </source>
</evidence>
<dbReference type="Proteomes" id="UP001225072">
    <property type="component" value="Unassembled WGS sequence"/>
</dbReference>
<comment type="similarity">
    <text evidence="9">Belongs to the dethiobiotin synthetase family.</text>
</comment>
<evidence type="ECO:0000256" key="2">
    <source>
        <dbReference type="ARBA" id="ARBA00022598"/>
    </source>
</evidence>
<feature type="binding site" evidence="9">
    <location>
        <begin position="97"/>
        <end position="100"/>
    </location>
    <ligand>
        <name>ATP</name>
        <dbReference type="ChEBI" id="CHEBI:30616"/>
    </ligand>
</feature>
<comment type="cofactor">
    <cofactor evidence="9">
        <name>Mg(2+)</name>
        <dbReference type="ChEBI" id="CHEBI:18420"/>
    </cofactor>
</comment>
<keyword evidence="7 9" id="KW-0460">Magnesium</keyword>
<dbReference type="SUPFAM" id="SSF52540">
    <property type="entry name" value="P-loop containing nucleoside triphosphate hydrolases"/>
    <property type="match status" value="1"/>
</dbReference>
<evidence type="ECO:0000256" key="3">
    <source>
        <dbReference type="ARBA" id="ARBA00022723"/>
    </source>
</evidence>
<keyword evidence="3 9" id="KW-0479">Metal-binding</keyword>
<dbReference type="NCBIfam" id="TIGR00347">
    <property type="entry name" value="bioD"/>
    <property type="match status" value="1"/>
</dbReference>
<evidence type="ECO:0000256" key="6">
    <source>
        <dbReference type="ARBA" id="ARBA00022840"/>
    </source>
</evidence>
<comment type="caution">
    <text evidence="10">The sequence shown here is derived from an EMBL/GenBank/DDBJ whole genome shotgun (WGS) entry which is preliminary data.</text>
</comment>
<reference evidence="10 11" key="1">
    <citation type="submission" date="2023-07" db="EMBL/GenBank/DDBJ databases">
        <title>Functional and genomic diversity of the sorghum phyllosphere microbiome.</title>
        <authorList>
            <person name="Shade A."/>
        </authorList>
    </citation>
    <scope>NUCLEOTIDE SEQUENCE [LARGE SCALE GENOMIC DNA]</scope>
    <source>
        <strain evidence="10 11">SORGH_AS_1064</strain>
    </source>
</reference>
<keyword evidence="4 9" id="KW-0547">Nucleotide-binding</keyword>
<keyword evidence="11" id="KW-1185">Reference proteome</keyword>
<feature type="active site" evidence="9">
    <location>
        <position position="31"/>
    </location>
</feature>